<dbReference type="Pfam" id="PF09379">
    <property type="entry name" value="FERM_N"/>
    <property type="match status" value="1"/>
</dbReference>
<dbReference type="Pfam" id="PF00769">
    <property type="entry name" value="ERM_C"/>
    <property type="match status" value="1"/>
</dbReference>
<dbReference type="PROSITE" id="PS00661">
    <property type="entry name" value="FERM_2"/>
    <property type="match status" value="1"/>
</dbReference>
<dbReference type="Pfam" id="PF00373">
    <property type="entry name" value="FERM_M"/>
    <property type="match status" value="1"/>
</dbReference>
<dbReference type="InterPro" id="IPR018979">
    <property type="entry name" value="FERM_N"/>
</dbReference>
<dbReference type="GO" id="GO:0005886">
    <property type="term" value="C:plasma membrane"/>
    <property type="evidence" value="ECO:0007669"/>
    <property type="project" value="UniProtKB-SubCell"/>
</dbReference>
<dbReference type="Ensembl" id="ENSSTUT00000087515.1">
    <property type="protein sequence ID" value="ENSSTUP00000082256.1"/>
    <property type="gene ID" value="ENSSTUG00000035688.1"/>
</dbReference>
<dbReference type="InterPro" id="IPR000798">
    <property type="entry name" value="Ez/rad/moesin-like"/>
</dbReference>
<keyword evidence="2" id="KW-1003">Cell membrane</keyword>
<dbReference type="InterPro" id="IPR000299">
    <property type="entry name" value="FERM_domain"/>
</dbReference>
<dbReference type="PROSITE" id="PS00660">
    <property type="entry name" value="FERM_1"/>
    <property type="match status" value="1"/>
</dbReference>
<dbReference type="GeneTree" id="ENSGT01090000260082"/>
<dbReference type="InterPro" id="IPR035963">
    <property type="entry name" value="FERM_2"/>
</dbReference>
<evidence type="ECO:0000256" key="5">
    <source>
        <dbReference type="SAM" id="MobiDB-lite"/>
    </source>
</evidence>
<gene>
    <name evidence="7" type="primary">MSN</name>
    <name evidence="7" type="synonym">LOC115154535</name>
</gene>
<evidence type="ECO:0000313" key="8">
    <source>
        <dbReference type="Proteomes" id="UP000472277"/>
    </source>
</evidence>
<dbReference type="PROSITE" id="PS50057">
    <property type="entry name" value="FERM_3"/>
    <property type="match status" value="1"/>
</dbReference>
<proteinExistence type="predicted"/>
<feature type="compositionally biased region" description="Basic and acidic residues" evidence="5">
    <location>
        <begin position="511"/>
        <end position="527"/>
    </location>
</feature>
<feature type="region of interest" description="Disordered" evidence="5">
    <location>
        <begin position="385"/>
        <end position="408"/>
    </location>
</feature>
<dbReference type="Pfam" id="PF20492">
    <property type="entry name" value="ERM_helical"/>
    <property type="match status" value="1"/>
</dbReference>
<dbReference type="InterPro" id="IPR011993">
    <property type="entry name" value="PH-like_dom_sf"/>
</dbReference>
<feature type="domain" description="FERM" evidence="6">
    <location>
        <begin position="14"/>
        <end position="304"/>
    </location>
</feature>
<dbReference type="InterPro" id="IPR011174">
    <property type="entry name" value="ERM"/>
</dbReference>
<reference evidence="7" key="1">
    <citation type="submission" date="2025-08" db="UniProtKB">
        <authorList>
            <consortium name="Ensembl"/>
        </authorList>
    </citation>
    <scope>IDENTIFICATION</scope>
</reference>
<dbReference type="Proteomes" id="UP000472277">
    <property type="component" value="Chromosome 19"/>
</dbReference>
<dbReference type="SMART" id="SM00295">
    <property type="entry name" value="B41"/>
    <property type="match status" value="1"/>
</dbReference>
<dbReference type="InterPro" id="IPR041789">
    <property type="entry name" value="ERM_FERM_C"/>
</dbReference>
<protein>
    <submittedName>
        <fullName evidence="7">Moesin a</fullName>
    </submittedName>
</protein>
<name>A0A674CGD4_SALTR</name>
<dbReference type="Gene3D" id="6.10.360.10">
    <property type="match status" value="1"/>
</dbReference>
<dbReference type="GO" id="GO:0003779">
    <property type="term" value="F:actin binding"/>
    <property type="evidence" value="ECO:0007669"/>
    <property type="project" value="InterPro"/>
</dbReference>
<dbReference type="InterPro" id="IPR019748">
    <property type="entry name" value="FERM_central"/>
</dbReference>
<reference evidence="7" key="2">
    <citation type="submission" date="2025-09" db="UniProtKB">
        <authorList>
            <consortium name="Ensembl"/>
        </authorList>
    </citation>
    <scope>IDENTIFICATION</scope>
</reference>
<dbReference type="InterPro" id="IPR029071">
    <property type="entry name" value="Ubiquitin-like_domsf"/>
</dbReference>
<dbReference type="PANTHER" id="PTHR23281">
    <property type="entry name" value="MERLIN/MOESIN/EZRIN/RADIXIN"/>
    <property type="match status" value="1"/>
</dbReference>
<dbReference type="Gene3D" id="2.30.29.30">
    <property type="entry name" value="Pleckstrin-homology domain (PH domain)/Phosphotyrosine-binding domain (PTB)"/>
    <property type="match status" value="1"/>
</dbReference>
<sequence length="588" mass="69207">FIKPFLHQLISQSISVRVTTMDAELEFAIQANTTGKQLFDQVVKTIGLREVWFFGLQYQDTKGFSTWLKLNKKVTAQDVRKESPLLFKFRAKFFPEDVSEELIQEATQRLFFLQVKEGILNDDIYCPPETAVLLASYAVQAKYADYNKDIHLPGYLSSEKLLPQRVLDQHKLNKEQWEERIQVWHEEHKGMLREDSMMEYLKIAQDLEMYGVNYFSIKNKKGSELWLGVDALGLNIYEQNDKMTPKIGFPWSEIRNISFNDKKFVIKPIDKKAPDFVFYAPRLRINKRILALCMGNHELYMRRRKPDTIEVQQMKAQAREEKNHKKMEKALLENEKKKRELAEKEKEKIEKEKEELMERLKQIEEQTKKAQQELEEQTRRALELEQERKRAQEEAERLEKERRMAEEAKTALLQQSENQMKNQEHLATELAELTSKISLLEDAKQKKEDEATQWQQKACMVQEDLEKTKEELNSKIMASHIQEPMQAENEHDENDETSDQASAEFTGGISYKDRSEEERMTEAEKNERVQQHLLALSSELAIARDETKKTANDIIHADNVKAGRDKYKTLRQIRSGNTKQRIDEFECM</sequence>
<evidence type="ECO:0000256" key="1">
    <source>
        <dbReference type="ARBA" id="ARBA00004202"/>
    </source>
</evidence>
<dbReference type="Gene3D" id="3.10.20.90">
    <property type="entry name" value="Phosphatidylinositol 3-kinase Catalytic Subunit, Chain A, domain 1"/>
    <property type="match status" value="1"/>
</dbReference>
<dbReference type="SUPFAM" id="SSF48678">
    <property type="entry name" value="Moesin tail domain"/>
    <property type="match status" value="1"/>
</dbReference>
<dbReference type="InterPro" id="IPR018980">
    <property type="entry name" value="FERM_PH-like_C"/>
</dbReference>
<dbReference type="SUPFAM" id="SSF50729">
    <property type="entry name" value="PH domain-like"/>
    <property type="match status" value="1"/>
</dbReference>
<dbReference type="CDD" id="cd17187">
    <property type="entry name" value="FERM_F1_ERM"/>
    <property type="match status" value="1"/>
</dbReference>
<dbReference type="InterPro" id="IPR011259">
    <property type="entry name" value="ERM_C_dom"/>
</dbReference>
<dbReference type="Gene3D" id="1.20.80.10">
    <property type="match status" value="1"/>
</dbReference>
<dbReference type="SUPFAM" id="SSF54236">
    <property type="entry name" value="Ubiquitin-like"/>
    <property type="match status" value="1"/>
</dbReference>
<dbReference type="PRINTS" id="PR00935">
    <property type="entry name" value="BAND41"/>
</dbReference>
<dbReference type="InterPro" id="IPR014352">
    <property type="entry name" value="FERM/acyl-CoA-bd_prot_sf"/>
</dbReference>
<feature type="binding site" evidence="4">
    <location>
        <begin position="69"/>
        <end position="72"/>
    </location>
    <ligand>
        <name>a 1,2-diacyl-sn-glycero-3-phospho-(1D-myo-inositol)</name>
        <dbReference type="ChEBI" id="CHEBI:57880"/>
    </ligand>
</feature>
<dbReference type="FunFam" id="2.30.29.30:FF:000003">
    <property type="entry name" value="Radixin isoform 1"/>
    <property type="match status" value="1"/>
</dbReference>
<dbReference type="CDD" id="cd14473">
    <property type="entry name" value="FERM_B-lobe"/>
    <property type="match status" value="1"/>
</dbReference>
<dbReference type="FunFam" id="1.20.5.450:FF:000001">
    <property type="entry name" value="radixin isoform X2"/>
    <property type="match status" value="1"/>
</dbReference>
<dbReference type="SUPFAM" id="SSF47031">
    <property type="entry name" value="Second domain of FERM"/>
    <property type="match status" value="1"/>
</dbReference>
<dbReference type="FunFam" id="1.20.80.10:FF:000002">
    <property type="entry name" value="radixin isoform X1"/>
    <property type="match status" value="1"/>
</dbReference>
<evidence type="ECO:0000259" key="6">
    <source>
        <dbReference type="PROSITE" id="PS50057"/>
    </source>
</evidence>
<evidence type="ECO:0000313" key="7">
    <source>
        <dbReference type="Ensembl" id="ENSSTUP00000082256.1"/>
    </source>
</evidence>
<accession>A0A674CGD4</accession>
<dbReference type="FunFam" id="3.10.20.90:FF:000013">
    <property type="entry name" value="radixin isoform X1"/>
    <property type="match status" value="1"/>
</dbReference>
<keyword evidence="8" id="KW-1185">Reference proteome</keyword>
<dbReference type="InterPro" id="IPR046810">
    <property type="entry name" value="ERM_helical"/>
</dbReference>
<dbReference type="AlphaFoldDB" id="A0A674CGD4"/>
<keyword evidence="3" id="KW-0472">Membrane</keyword>
<dbReference type="PRINTS" id="PR00661">
    <property type="entry name" value="ERMFAMILY"/>
</dbReference>
<evidence type="ECO:0000256" key="2">
    <source>
        <dbReference type="ARBA" id="ARBA00022475"/>
    </source>
</evidence>
<evidence type="ECO:0000256" key="4">
    <source>
        <dbReference type="PIRSR" id="PIRSR002305-1"/>
    </source>
</evidence>
<dbReference type="SMART" id="SM01196">
    <property type="entry name" value="FERM_C"/>
    <property type="match status" value="1"/>
</dbReference>
<feature type="binding site" evidence="4">
    <location>
        <position position="287"/>
    </location>
    <ligand>
        <name>a 1,2-diacyl-sn-glycero-3-phospho-(1D-myo-inositol)</name>
        <dbReference type="ChEBI" id="CHEBI:57880"/>
    </ligand>
</feature>
<dbReference type="Gene3D" id="1.20.5.450">
    <property type="match status" value="1"/>
</dbReference>
<feature type="region of interest" description="Disordered" evidence="5">
    <location>
        <begin position="480"/>
        <end position="527"/>
    </location>
</feature>
<dbReference type="CDD" id="cd13194">
    <property type="entry name" value="FERM_C_ERM"/>
    <property type="match status" value="1"/>
</dbReference>
<dbReference type="Pfam" id="PF09380">
    <property type="entry name" value="FERM_C"/>
    <property type="match status" value="1"/>
</dbReference>
<comment type="subcellular location">
    <subcellularLocation>
        <location evidence="1">Cell membrane</location>
        <topology evidence="1">Peripheral membrane protein</topology>
    </subcellularLocation>
</comment>
<dbReference type="InterPro" id="IPR008954">
    <property type="entry name" value="Moesin_tail_sf"/>
</dbReference>
<dbReference type="InterPro" id="IPR019749">
    <property type="entry name" value="Band_41_domain"/>
</dbReference>
<dbReference type="PIRSF" id="PIRSF002305">
    <property type="entry name" value="ERM"/>
    <property type="match status" value="1"/>
</dbReference>
<dbReference type="InterPro" id="IPR019747">
    <property type="entry name" value="FERM_CS"/>
</dbReference>
<organism evidence="7 8">
    <name type="scientific">Salmo trutta</name>
    <name type="common">Brown trout</name>
    <dbReference type="NCBI Taxonomy" id="8032"/>
    <lineage>
        <taxon>Eukaryota</taxon>
        <taxon>Metazoa</taxon>
        <taxon>Chordata</taxon>
        <taxon>Craniata</taxon>
        <taxon>Vertebrata</taxon>
        <taxon>Euteleostomi</taxon>
        <taxon>Actinopterygii</taxon>
        <taxon>Neopterygii</taxon>
        <taxon>Teleostei</taxon>
        <taxon>Protacanthopterygii</taxon>
        <taxon>Salmoniformes</taxon>
        <taxon>Salmonidae</taxon>
        <taxon>Salmoninae</taxon>
        <taxon>Salmo</taxon>
    </lineage>
</organism>
<evidence type="ECO:0000256" key="3">
    <source>
        <dbReference type="ARBA" id="ARBA00023136"/>
    </source>
</evidence>